<dbReference type="InterPro" id="IPR036514">
    <property type="entry name" value="SGNH_hydro_sf"/>
</dbReference>
<dbReference type="InParanoid" id="B7GB82"/>
<dbReference type="Gene3D" id="3.40.50.1110">
    <property type="entry name" value="SGNH hydrolase"/>
    <property type="match status" value="1"/>
</dbReference>
<evidence type="ECO:0000313" key="3">
    <source>
        <dbReference type="Proteomes" id="UP000000759"/>
    </source>
</evidence>
<dbReference type="Proteomes" id="UP000000759">
    <property type="component" value="Chromosome 23"/>
</dbReference>
<reference evidence="2 3" key="1">
    <citation type="journal article" date="2008" name="Nature">
        <title>The Phaeodactylum genome reveals the evolutionary history of diatom genomes.</title>
        <authorList>
            <person name="Bowler C."/>
            <person name="Allen A.E."/>
            <person name="Badger J.H."/>
            <person name="Grimwood J."/>
            <person name="Jabbari K."/>
            <person name="Kuo A."/>
            <person name="Maheswari U."/>
            <person name="Martens C."/>
            <person name="Maumus F."/>
            <person name="Otillar R.P."/>
            <person name="Rayko E."/>
            <person name="Salamov A."/>
            <person name="Vandepoele K."/>
            <person name="Beszteri B."/>
            <person name="Gruber A."/>
            <person name="Heijde M."/>
            <person name="Katinka M."/>
            <person name="Mock T."/>
            <person name="Valentin K."/>
            <person name="Verret F."/>
            <person name="Berges J.A."/>
            <person name="Brownlee C."/>
            <person name="Cadoret J.P."/>
            <person name="Chiovitti A."/>
            <person name="Choi C.J."/>
            <person name="Coesel S."/>
            <person name="De Martino A."/>
            <person name="Detter J.C."/>
            <person name="Durkin C."/>
            <person name="Falciatore A."/>
            <person name="Fournet J."/>
            <person name="Haruta M."/>
            <person name="Huysman M.J."/>
            <person name="Jenkins B.D."/>
            <person name="Jiroutova K."/>
            <person name="Jorgensen R.E."/>
            <person name="Joubert Y."/>
            <person name="Kaplan A."/>
            <person name="Kroger N."/>
            <person name="Kroth P.G."/>
            <person name="La Roche J."/>
            <person name="Lindquist E."/>
            <person name="Lommer M."/>
            <person name="Martin-Jezequel V."/>
            <person name="Lopez P.J."/>
            <person name="Lucas S."/>
            <person name="Mangogna M."/>
            <person name="McGinnis K."/>
            <person name="Medlin L.K."/>
            <person name="Montsant A."/>
            <person name="Oudot-Le Secq M.P."/>
            <person name="Napoli C."/>
            <person name="Obornik M."/>
            <person name="Parker M.S."/>
            <person name="Petit J.L."/>
            <person name="Porcel B.M."/>
            <person name="Poulsen N."/>
            <person name="Robison M."/>
            <person name="Rychlewski L."/>
            <person name="Rynearson T.A."/>
            <person name="Schmutz J."/>
            <person name="Shapiro H."/>
            <person name="Siaut M."/>
            <person name="Stanley M."/>
            <person name="Sussman M.R."/>
            <person name="Taylor A.R."/>
            <person name="Vardi A."/>
            <person name="von Dassow P."/>
            <person name="Vyverman W."/>
            <person name="Willis A."/>
            <person name="Wyrwicz L.S."/>
            <person name="Rokhsar D.S."/>
            <person name="Weissenbach J."/>
            <person name="Armbrust E.V."/>
            <person name="Green B.R."/>
            <person name="Van de Peer Y."/>
            <person name="Grigoriev I.V."/>
        </authorList>
    </citation>
    <scope>NUCLEOTIDE SEQUENCE [LARGE SCALE GENOMIC DNA]</scope>
    <source>
        <strain evidence="2 3">CCAP 1055/1</strain>
    </source>
</reference>
<keyword evidence="3" id="KW-1185">Reference proteome</keyword>
<protein>
    <submittedName>
        <fullName evidence="2">Uncharacterized protein</fullName>
    </submittedName>
</protein>
<evidence type="ECO:0000313" key="2">
    <source>
        <dbReference type="EMBL" id="EEC44071.1"/>
    </source>
</evidence>
<proteinExistence type="predicted"/>
<evidence type="ECO:0000256" key="1">
    <source>
        <dbReference type="SAM" id="SignalP"/>
    </source>
</evidence>
<dbReference type="PaxDb" id="2850-Phatr40362"/>
<dbReference type="EMBL" id="CM000625">
    <property type="protein sequence ID" value="EEC44071.1"/>
    <property type="molecule type" value="Genomic_DNA"/>
</dbReference>
<dbReference type="KEGG" id="pti:PHATRDRAFT_40362"/>
<dbReference type="SUPFAM" id="SSF52266">
    <property type="entry name" value="SGNH hydrolase"/>
    <property type="match status" value="1"/>
</dbReference>
<organism evidence="2 3">
    <name type="scientific">Phaeodactylum tricornutum (strain CCAP 1055/1)</name>
    <dbReference type="NCBI Taxonomy" id="556484"/>
    <lineage>
        <taxon>Eukaryota</taxon>
        <taxon>Sar</taxon>
        <taxon>Stramenopiles</taxon>
        <taxon>Ochrophyta</taxon>
        <taxon>Bacillariophyta</taxon>
        <taxon>Bacillariophyceae</taxon>
        <taxon>Bacillariophycidae</taxon>
        <taxon>Naviculales</taxon>
        <taxon>Phaeodactylaceae</taxon>
        <taxon>Phaeodactylum</taxon>
    </lineage>
</organism>
<reference evidence="3" key="2">
    <citation type="submission" date="2008-08" db="EMBL/GenBank/DDBJ databases">
        <authorList>
            <consortium name="Diatom Consortium"/>
            <person name="Grigoriev I."/>
            <person name="Grimwood J."/>
            <person name="Kuo A."/>
            <person name="Otillar R.P."/>
            <person name="Salamov A."/>
            <person name="Detter J.C."/>
            <person name="Lindquist E."/>
            <person name="Shapiro H."/>
            <person name="Lucas S."/>
            <person name="Glavina del Rio T."/>
            <person name="Pitluck S."/>
            <person name="Rokhsar D."/>
            <person name="Bowler C."/>
        </authorList>
    </citation>
    <scope>GENOME REANNOTATION</scope>
    <source>
        <strain evidence="3">CCAP 1055/1</strain>
    </source>
</reference>
<gene>
    <name evidence="2" type="ORF">PHATRDRAFT_40362</name>
</gene>
<name>B7GB82_PHATC</name>
<accession>B7GB82</accession>
<dbReference type="GeneID" id="7198279"/>
<sequence>MSTYFVAFAFIIWTLALWRHVSRRAAFISDPDRRLPSPLWHVPVASSHGDHNDPMTTPTNVSRTVESLLSLRVGDLPGYTGWARPVGTLSPYFRQVSDAHGRPTRTIVTVGRVWTVRVACTGHVRCFRPQRAILDVRAYGPSVVAGMVVPSRVRRAYDPSNTTASHDTIPGYYDVQIVFPDAGVYHVEVVLAFSNAPAWNEFPLAGPEPDYEGYLLPDFPLTVVVDPVELVSEDPTTHASQDNRPVCTNADLLETSPTSAIIKGRWRVSDKVQDRRLVEDAYEIDHSPSNISRTGYEQGVNSLGITMAFEYQKCKLATVHQSKRILMVPKTKDWYILFVGDSNMRAQHLTFQSWHGRDRNQYPQSGYISTAKGLAKQLPQIREKLSALKKHATNRTEFYVLFNAGLHDIARLCSRKWSHERFNNGDTRPCVEQYRQHLGELINGIKDLSPKLAVLQTTIAGWPKWGNFGFAWPPSQGQPLPFHSSTCQSFNEIAWEEATKADISVMDAYWLTVPRPDHRQVDNENAIGKHMVHVGPEIHSVMQRKWISLIEIALGNDNPVM</sequence>
<feature type="signal peptide" evidence="1">
    <location>
        <begin position="1"/>
        <end position="16"/>
    </location>
</feature>
<dbReference type="HOGENOM" id="CLU_525303_0_0_1"/>
<dbReference type="AlphaFoldDB" id="B7GB82"/>
<feature type="chain" id="PRO_5002853085" evidence="1">
    <location>
        <begin position="17"/>
        <end position="561"/>
    </location>
</feature>
<dbReference type="RefSeq" id="XP_002184322.1">
    <property type="nucleotide sequence ID" value="XM_002184286.1"/>
</dbReference>
<dbReference type="eggNOG" id="ENOG502SPJD">
    <property type="taxonomic scope" value="Eukaryota"/>
</dbReference>
<dbReference type="OrthoDB" id="45213at2759"/>
<keyword evidence="1" id="KW-0732">Signal</keyword>